<organism evidence="5 6">
    <name type="scientific">Sinanodonta woodiana</name>
    <name type="common">Chinese pond mussel</name>
    <name type="synonym">Anodonta woodiana</name>
    <dbReference type="NCBI Taxonomy" id="1069815"/>
    <lineage>
        <taxon>Eukaryota</taxon>
        <taxon>Metazoa</taxon>
        <taxon>Spiralia</taxon>
        <taxon>Lophotrochozoa</taxon>
        <taxon>Mollusca</taxon>
        <taxon>Bivalvia</taxon>
        <taxon>Autobranchia</taxon>
        <taxon>Heteroconchia</taxon>
        <taxon>Palaeoheterodonta</taxon>
        <taxon>Unionida</taxon>
        <taxon>Unionoidea</taxon>
        <taxon>Unionidae</taxon>
        <taxon>Unioninae</taxon>
        <taxon>Sinanodonta</taxon>
    </lineage>
</organism>
<keyword evidence="6" id="KW-1185">Reference proteome</keyword>
<dbReference type="SMART" id="SM00202">
    <property type="entry name" value="SR"/>
    <property type="match status" value="1"/>
</dbReference>
<dbReference type="EMBL" id="JBJQND010000007">
    <property type="protein sequence ID" value="KAL3870897.1"/>
    <property type="molecule type" value="Genomic_DNA"/>
</dbReference>
<comment type="caution">
    <text evidence="5">The sequence shown here is derived from an EMBL/GenBank/DDBJ whole genome shotgun (WGS) entry which is preliminary data.</text>
</comment>
<dbReference type="Gene3D" id="3.10.250.10">
    <property type="entry name" value="SRCR-like domain"/>
    <property type="match status" value="1"/>
</dbReference>
<dbReference type="InterPro" id="IPR001190">
    <property type="entry name" value="SRCR"/>
</dbReference>
<keyword evidence="1" id="KW-0732">Signal</keyword>
<dbReference type="PANTHER" id="PTHR48071:SF18">
    <property type="entry name" value="DELETED IN MALIGNANT BRAIN TUMORS 1 PROTEIN-RELATED"/>
    <property type="match status" value="1"/>
</dbReference>
<accession>A0ABD3WAJ9</accession>
<dbReference type="PANTHER" id="PTHR48071">
    <property type="entry name" value="SRCR DOMAIN-CONTAINING PROTEIN"/>
    <property type="match status" value="1"/>
</dbReference>
<dbReference type="FunFam" id="3.10.250.10:FF:000001">
    <property type="entry name" value="Lysyl oxidase 4 isoform X1"/>
    <property type="match status" value="1"/>
</dbReference>
<proteinExistence type="predicted"/>
<feature type="domain" description="SRCR" evidence="4">
    <location>
        <begin position="33"/>
        <end position="130"/>
    </location>
</feature>
<name>A0ABD3WAJ9_SINWO</name>
<evidence type="ECO:0000259" key="4">
    <source>
        <dbReference type="PROSITE" id="PS50287"/>
    </source>
</evidence>
<evidence type="ECO:0000256" key="2">
    <source>
        <dbReference type="ARBA" id="ARBA00023157"/>
    </source>
</evidence>
<evidence type="ECO:0000313" key="5">
    <source>
        <dbReference type="EMBL" id="KAL3870897.1"/>
    </source>
</evidence>
<keyword evidence="2 3" id="KW-1015">Disulfide bond</keyword>
<gene>
    <name evidence="5" type="ORF">ACJMK2_038928</name>
</gene>
<dbReference type="AlphaFoldDB" id="A0ABD3WAJ9"/>
<sequence>MTRACTNPRPAHGGVFCDGDAIRHRECYATGNCRVAARLVSGRLEVMVNGIWGTVCDDHFSSNEANVACRMLGLGGTGSIITAPYGEGPIWLDELSCSGSESTLFECGYFGHTIGVHDCSHSEDVGVHCS</sequence>
<evidence type="ECO:0000313" key="6">
    <source>
        <dbReference type="Proteomes" id="UP001634394"/>
    </source>
</evidence>
<comment type="caution">
    <text evidence="3">Lacks conserved residue(s) required for the propagation of feature annotation.</text>
</comment>
<dbReference type="InterPro" id="IPR036772">
    <property type="entry name" value="SRCR-like_dom_sf"/>
</dbReference>
<dbReference type="PROSITE" id="PS50287">
    <property type="entry name" value="SRCR_2"/>
    <property type="match status" value="1"/>
</dbReference>
<feature type="disulfide bond" evidence="3">
    <location>
        <begin position="97"/>
        <end position="107"/>
    </location>
</feature>
<dbReference type="Pfam" id="PF00530">
    <property type="entry name" value="SRCR"/>
    <property type="match status" value="1"/>
</dbReference>
<dbReference type="Proteomes" id="UP001634394">
    <property type="component" value="Unassembled WGS sequence"/>
</dbReference>
<evidence type="ECO:0000256" key="3">
    <source>
        <dbReference type="PROSITE-ProRule" id="PRU00196"/>
    </source>
</evidence>
<evidence type="ECO:0000256" key="1">
    <source>
        <dbReference type="ARBA" id="ARBA00022729"/>
    </source>
</evidence>
<protein>
    <recommendedName>
        <fullName evidence="4">SRCR domain-containing protein</fullName>
    </recommendedName>
</protein>
<dbReference type="PRINTS" id="PR00258">
    <property type="entry name" value="SPERACTRCPTR"/>
</dbReference>
<reference evidence="5 6" key="1">
    <citation type="submission" date="2024-11" db="EMBL/GenBank/DDBJ databases">
        <title>Chromosome-level genome assembly of the freshwater bivalve Anodonta woodiana.</title>
        <authorList>
            <person name="Chen X."/>
        </authorList>
    </citation>
    <scope>NUCLEOTIDE SEQUENCE [LARGE SCALE GENOMIC DNA]</scope>
    <source>
        <strain evidence="5">MN2024</strain>
        <tissue evidence="5">Gills</tissue>
    </source>
</reference>
<dbReference type="SUPFAM" id="SSF56487">
    <property type="entry name" value="SRCR-like"/>
    <property type="match status" value="1"/>
</dbReference>